<dbReference type="InterPro" id="IPR044693">
    <property type="entry name" value="SGO_plant"/>
</dbReference>
<gene>
    <name evidence="2" type="ORF">DY000_02000158</name>
</gene>
<proteinExistence type="predicted"/>
<feature type="compositionally biased region" description="Polar residues" evidence="1">
    <location>
        <begin position="51"/>
        <end position="67"/>
    </location>
</feature>
<evidence type="ECO:0008006" key="4">
    <source>
        <dbReference type="Google" id="ProtNLM"/>
    </source>
</evidence>
<feature type="compositionally biased region" description="Basic and acidic residues" evidence="1">
    <location>
        <begin position="86"/>
        <end position="106"/>
    </location>
</feature>
<sequence>MFDFQEPEVTETLNADDAGNLVSEGSSSEAVEPSESIHDTKNTNGKRRVSTRMQSTKGKSQTASDTNGAIKDIVTECDLLPSTVSEGDHERESKNKSRAEEAEGIMRRTSVARRPSRHAAEKVQSYRQVSLKSENATKLLNLQHSFGLLCS</sequence>
<evidence type="ECO:0000313" key="3">
    <source>
        <dbReference type="Proteomes" id="UP000266723"/>
    </source>
</evidence>
<evidence type="ECO:0000256" key="1">
    <source>
        <dbReference type="SAM" id="MobiDB-lite"/>
    </source>
</evidence>
<dbReference type="PANTHER" id="PTHR34373:SF15">
    <property type="entry name" value="SHUGOSHIN C-TERMINAL DOMAIN-CONTAINING PROTEIN"/>
    <property type="match status" value="1"/>
</dbReference>
<feature type="region of interest" description="Disordered" evidence="1">
    <location>
        <begin position="1"/>
        <end position="69"/>
    </location>
</feature>
<evidence type="ECO:0000313" key="2">
    <source>
        <dbReference type="EMBL" id="KAF3549919.1"/>
    </source>
</evidence>
<dbReference type="Proteomes" id="UP000266723">
    <property type="component" value="Unassembled WGS sequence"/>
</dbReference>
<accession>A0ABQ7CDH7</accession>
<reference evidence="2 3" key="1">
    <citation type="journal article" date="2020" name="BMC Genomics">
        <title>Intraspecific diversification of the crop wild relative Brassica cretica Lam. using demographic model selection.</title>
        <authorList>
            <person name="Kioukis A."/>
            <person name="Michalopoulou V.A."/>
            <person name="Briers L."/>
            <person name="Pirintsos S."/>
            <person name="Studholme D.J."/>
            <person name="Pavlidis P."/>
            <person name="Sarris P.F."/>
        </authorList>
    </citation>
    <scope>NUCLEOTIDE SEQUENCE [LARGE SCALE GENOMIC DNA]</scope>
    <source>
        <strain evidence="3">cv. PFS-1207/04</strain>
    </source>
</reference>
<comment type="caution">
    <text evidence="2">The sequence shown here is derived from an EMBL/GenBank/DDBJ whole genome shotgun (WGS) entry which is preliminary data.</text>
</comment>
<keyword evidence="3" id="KW-1185">Reference proteome</keyword>
<feature type="region of interest" description="Disordered" evidence="1">
    <location>
        <begin position="81"/>
        <end position="125"/>
    </location>
</feature>
<dbReference type="EMBL" id="QGKV02000832">
    <property type="protein sequence ID" value="KAF3549919.1"/>
    <property type="molecule type" value="Genomic_DNA"/>
</dbReference>
<organism evidence="2 3">
    <name type="scientific">Brassica cretica</name>
    <name type="common">Mustard</name>
    <dbReference type="NCBI Taxonomy" id="69181"/>
    <lineage>
        <taxon>Eukaryota</taxon>
        <taxon>Viridiplantae</taxon>
        <taxon>Streptophyta</taxon>
        <taxon>Embryophyta</taxon>
        <taxon>Tracheophyta</taxon>
        <taxon>Spermatophyta</taxon>
        <taxon>Magnoliopsida</taxon>
        <taxon>eudicotyledons</taxon>
        <taxon>Gunneridae</taxon>
        <taxon>Pentapetalae</taxon>
        <taxon>rosids</taxon>
        <taxon>malvids</taxon>
        <taxon>Brassicales</taxon>
        <taxon>Brassicaceae</taxon>
        <taxon>Brassiceae</taxon>
        <taxon>Brassica</taxon>
    </lineage>
</organism>
<protein>
    <recommendedName>
        <fullName evidence="4">Shugoshin C-terminal domain-containing protein</fullName>
    </recommendedName>
</protein>
<dbReference type="PANTHER" id="PTHR34373">
    <property type="entry name" value="SHUGOSHIN 2"/>
    <property type="match status" value="1"/>
</dbReference>
<name>A0ABQ7CDH7_BRACR</name>